<name>A0ABV6V1Q2_9ACTN</name>
<dbReference type="EMBL" id="JBHEZZ010000055">
    <property type="protein sequence ID" value="MFC1407627.1"/>
    <property type="molecule type" value="Genomic_DNA"/>
</dbReference>
<dbReference type="RefSeq" id="WP_157624207.1">
    <property type="nucleotide sequence ID" value="NZ_JBHEZZ010000055.1"/>
</dbReference>
<dbReference type="InterPro" id="IPR000551">
    <property type="entry name" value="MerR-type_HTH_dom"/>
</dbReference>
<evidence type="ECO:0000313" key="2">
    <source>
        <dbReference type="EMBL" id="MFC1407627.1"/>
    </source>
</evidence>
<reference evidence="2 3" key="1">
    <citation type="submission" date="2024-09" db="EMBL/GenBank/DDBJ databases">
        <authorList>
            <person name="Lee S.D."/>
        </authorList>
    </citation>
    <scope>NUCLEOTIDE SEQUENCE [LARGE SCALE GENOMIC DNA]</scope>
    <source>
        <strain evidence="2 3">N1-5</strain>
    </source>
</reference>
<evidence type="ECO:0000313" key="3">
    <source>
        <dbReference type="Proteomes" id="UP001592528"/>
    </source>
</evidence>
<dbReference type="Proteomes" id="UP001592528">
    <property type="component" value="Unassembled WGS sequence"/>
</dbReference>
<protein>
    <submittedName>
        <fullName evidence="2">MerR family DNA-binding protein</fullName>
    </submittedName>
</protein>
<sequence>MERLSFIAAAKRLRLPLAEIAELLAV</sequence>
<dbReference type="Pfam" id="PF09278">
    <property type="entry name" value="MerR-DNA-bind"/>
    <property type="match status" value="1"/>
</dbReference>
<proteinExistence type="predicted"/>
<comment type="caution">
    <text evidence="2">The sequence shown here is derived from an EMBL/GenBank/DDBJ whole genome shotgun (WGS) entry which is preliminary data.</text>
</comment>
<dbReference type="PROSITE" id="PS50937">
    <property type="entry name" value="HTH_MERR_2"/>
    <property type="match status" value="1"/>
</dbReference>
<evidence type="ECO:0000259" key="1">
    <source>
        <dbReference type="PROSITE" id="PS50937"/>
    </source>
</evidence>
<dbReference type="GO" id="GO:0003677">
    <property type="term" value="F:DNA binding"/>
    <property type="evidence" value="ECO:0007669"/>
    <property type="project" value="UniProtKB-KW"/>
</dbReference>
<feature type="domain" description="HTH merR-type" evidence="1">
    <location>
        <begin position="1"/>
        <end position="26"/>
    </location>
</feature>
<organism evidence="2 3">
    <name type="scientific">Streptacidiphilus cavernicola</name>
    <dbReference type="NCBI Taxonomy" id="3342716"/>
    <lineage>
        <taxon>Bacteria</taxon>
        <taxon>Bacillati</taxon>
        <taxon>Actinomycetota</taxon>
        <taxon>Actinomycetes</taxon>
        <taxon>Kitasatosporales</taxon>
        <taxon>Streptomycetaceae</taxon>
        <taxon>Streptacidiphilus</taxon>
    </lineage>
</organism>
<keyword evidence="3" id="KW-1185">Reference proteome</keyword>
<gene>
    <name evidence="2" type="ORF">ACEZDJ_40800</name>
</gene>
<dbReference type="Gene3D" id="1.10.1660.10">
    <property type="match status" value="1"/>
</dbReference>
<keyword evidence="2" id="KW-0238">DNA-binding</keyword>
<accession>A0ABV6V1Q2</accession>
<dbReference type="InterPro" id="IPR015358">
    <property type="entry name" value="Tscrpt_reg_MerR_DNA-bd"/>
</dbReference>